<organism evidence="1 2">
    <name type="scientific">Catharanthus roseus</name>
    <name type="common">Madagascar periwinkle</name>
    <name type="synonym">Vinca rosea</name>
    <dbReference type="NCBI Taxonomy" id="4058"/>
    <lineage>
        <taxon>Eukaryota</taxon>
        <taxon>Viridiplantae</taxon>
        <taxon>Streptophyta</taxon>
        <taxon>Embryophyta</taxon>
        <taxon>Tracheophyta</taxon>
        <taxon>Spermatophyta</taxon>
        <taxon>Magnoliopsida</taxon>
        <taxon>eudicotyledons</taxon>
        <taxon>Gunneridae</taxon>
        <taxon>Pentapetalae</taxon>
        <taxon>asterids</taxon>
        <taxon>lamiids</taxon>
        <taxon>Gentianales</taxon>
        <taxon>Apocynaceae</taxon>
        <taxon>Rauvolfioideae</taxon>
        <taxon>Vinceae</taxon>
        <taxon>Catharanthinae</taxon>
        <taxon>Catharanthus</taxon>
    </lineage>
</organism>
<protein>
    <submittedName>
        <fullName evidence="1">Uncharacterized protein</fullName>
    </submittedName>
</protein>
<name>A0ACC0B1R1_CATRO</name>
<sequence length="258" mass="29291">MKRSDEIIITIMQFKKFPLLQILLFLNLSFPISISKPITQQPMNYYCGTLRIPTHSSIFNQTLLCKSQKLYFRTSIGLFQISSIEDSKKLLTISHNSCSSTSHFVSPTHLTAGFPLPPLPNSLVFFNCSMKKLQPVIRNCSLFNGCGADSCLVFDDVGKLGLDFDPKQLNCTHYSRVYRNDQKSNDKYELGTRISFDIQDHVPNLCDECKKPNGNCGVGLRCLCHLKECSKCSYSLHPTIISIIFRLSPQLFAYYMCI</sequence>
<proteinExistence type="predicted"/>
<dbReference type="EMBL" id="CM044704">
    <property type="protein sequence ID" value="KAI5666572.1"/>
    <property type="molecule type" value="Genomic_DNA"/>
</dbReference>
<evidence type="ECO:0000313" key="2">
    <source>
        <dbReference type="Proteomes" id="UP001060085"/>
    </source>
</evidence>
<reference evidence="2" key="1">
    <citation type="journal article" date="2023" name="Nat. Plants">
        <title>Single-cell RNA sequencing provides a high-resolution roadmap for understanding the multicellular compartmentation of specialized metabolism.</title>
        <authorList>
            <person name="Sun S."/>
            <person name="Shen X."/>
            <person name="Li Y."/>
            <person name="Li Y."/>
            <person name="Wang S."/>
            <person name="Li R."/>
            <person name="Zhang H."/>
            <person name="Shen G."/>
            <person name="Guo B."/>
            <person name="Wei J."/>
            <person name="Xu J."/>
            <person name="St-Pierre B."/>
            <person name="Chen S."/>
            <person name="Sun C."/>
        </authorList>
    </citation>
    <scope>NUCLEOTIDE SEQUENCE [LARGE SCALE GENOMIC DNA]</scope>
</reference>
<dbReference type="Proteomes" id="UP001060085">
    <property type="component" value="Linkage Group LG04"/>
</dbReference>
<evidence type="ECO:0000313" key="1">
    <source>
        <dbReference type="EMBL" id="KAI5666572.1"/>
    </source>
</evidence>
<keyword evidence="2" id="KW-1185">Reference proteome</keyword>
<comment type="caution">
    <text evidence="1">The sequence shown here is derived from an EMBL/GenBank/DDBJ whole genome shotgun (WGS) entry which is preliminary data.</text>
</comment>
<accession>A0ACC0B1R1</accession>
<gene>
    <name evidence="1" type="ORF">M9H77_16425</name>
</gene>